<evidence type="ECO:0000256" key="2">
    <source>
        <dbReference type="SAM" id="SignalP"/>
    </source>
</evidence>
<dbReference type="InterPro" id="IPR001638">
    <property type="entry name" value="Solute-binding_3/MltF_N"/>
</dbReference>
<dbReference type="SMART" id="SM00062">
    <property type="entry name" value="PBPb"/>
    <property type="match status" value="1"/>
</dbReference>
<dbReference type="SUPFAM" id="SSF53850">
    <property type="entry name" value="Periplasmic binding protein-like II"/>
    <property type="match status" value="1"/>
</dbReference>
<accession>A0A9D1YSR9</accession>
<evidence type="ECO:0000313" key="4">
    <source>
        <dbReference type="EMBL" id="HIY64973.1"/>
    </source>
</evidence>
<protein>
    <submittedName>
        <fullName evidence="4">ABC transporter substrate-binding protein</fullName>
    </submittedName>
</protein>
<dbReference type="CDD" id="cd01004">
    <property type="entry name" value="PBP2_MidA_like"/>
    <property type="match status" value="1"/>
</dbReference>
<dbReference type="PANTHER" id="PTHR35936">
    <property type="entry name" value="MEMBRANE-BOUND LYTIC MUREIN TRANSGLYCOSYLASE F"/>
    <property type="match status" value="1"/>
</dbReference>
<reference evidence="4" key="1">
    <citation type="journal article" date="2021" name="PeerJ">
        <title>Extensive microbial diversity within the chicken gut microbiome revealed by metagenomics and culture.</title>
        <authorList>
            <person name="Gilroy R."/>
            <person name="Ravi A."/>
            <person name="Getino M."/>
            <person name="Pursley I."/>
            <person name="Horton D.L."/>
            <person name="Alikhan N.F."/>
            <person name="Baker D."/>
            <person name="Gharbi K."/>
            <person name="Hall N."/>
            <person name="Watson M."/>
            <person name="Adriaenssens E.M."/>
            <person name="Foster-Nyarko E."/>
            <person name="Jarju S."/>
            <person name="Secka A."/>
            <person name="Antonio M."/>
            <person name="Oren A."/>
            <person name="Chaudhuri R.R."/>
            <person name="La Ragione R."/>
            <person name="Hildebrand F."/>
            <person name="Pallen M.J."/>
        </authorList>
    </citation>
    <scope>NUCLEOTIDE SEQUENCE</scope>
    <source>
        <strain evidence="4">ChiGjej1B1-98</strain>
    </source>
</reference>
<dbReference type="AlphaFoldDB" id="A0A9D1YSR9"/>
<feature type="chain" id="PRO_5038898753" evidence="2">
    <location>
        <begin position="24"/>
        <end position="287"/>
    </location>
</feature>
<organism evidence="4 5">
    <name type="scientific">Candidatus Agrococcus pullicola</name>
    <dbReference type="NCBI Taxonomy" id="2838429"/>
    <lineage>
        <taxon>Bacteria</taxon>
        <taxon>Bacillati</taxon>
        <taxon>Actinomycetota</taxon>
        <taxon>Actinomycetes</taxon>
        <taxon>Micrococcales</taxon>
        <taxon>Microbacteriaceae</taxon>
        <taxon>Agrococcus</taxon>
    </lineage>
</organism>
<dbReference type="Pfam" id="PF00497">
    <property type="entry name" value="SBP_bac_3"/>
    <property type="match status" value="1"/>
</dbReference>
<evidence type="ECO:0000259" key="3">
    <source>
        <dbReference type="SMART" id="SM00062"/>
    </source>
</evidence>
<feature type="domain" description="Solute-binding protein family 3/N-terminal" evidence="3">
    <location>
        <begin position="48"/>
        <end position="274"/>
    </location>
</feature>
<dbReference type="Proteomes" id="UP000824005">
    <property type="component" value="Unassembled WGS sequence"/>
</dbReference>
<dbReference type="EMBL" id="DXDC01000045">
    <property type="protein sequence ID" value="HIY64973.1"/>
    <property type="molecule type" value="Genomic_DNA"/>
</dbReference>
<gene>
    <name evidence="4" type="ORF">H9830_01690</name>
</gene>
<comment type="caution">
    <text evidence="4">The sequence shown here is derived from an EMBL/GenBank/DDBJ whole genome shotgun (WGS) entry which is preliminary data.</text>
</comment>
<sequence length="287" mass="30679">MKARKMVVAGVALTLLMSTAACGQSEMDSEGKGDLHQLLPESIREAGVIVFGGSTQVAPYLYEEAGEVIGLEMDLMIELGALLEVEIELQDTGFDALIPALQSGRIDVAMGDFTDTVERQEVVDFVDYRMSYQGILVGEGNPRNIHGVEDLCGVTIAGVQGSLSLKYAEEQHTDCVDAGNDGIDLLAVQDANAAVLQVQTGRADALLNDYVIATYISQQDSQTELVGEPLVPQFHGAAVQKGNAELQDVLVAAFQEMMDSGTYLEILSEYGIEELAMESPVVNGATE</sequence>
<name>A0A9D1YSR9_9MICO</name>
<dbReference type="PANTHER" id="PTHR35936:SF17">
    <property type="entry name" value="ARGININE-BINDING EXTRACELLULAR PROTEIN ARTP"/>
    <property type="match status" value="1"/>
</dbReference>
<evidence type="ECO:0000313" key="5">
    <source>
        <dbReference type="Proteomes" id="UP000824005"/>
    </source>
</evidence>
<dbReference type="PROSITE" id="PS51257">
    <property type="entry name" value="PROKAR_LIPOPROTEIN"/>
    <property type="match status" value="1"/>
</dbReference>
<keyword evidence="1 2" id="KW-0732">Signal</keyword>
<dbReference type="Gene3D" id="3.40.190.10">
    <property type="entry name" value="Periplasmic binding protein-like II"/>
    <property type="match status" value="2"/>
</dbReference>
<evidence type="ECO:0000256" key="1">
    <source>
        <dbReference type="ARBA" id="ARBA00022729"/>
    </source>
</evidence>
<reference evidence="4" key="2">
    <citation type="submission" date="2021-04" db="EMBL/GenBank/DDBJ databases">
        <authorList>
            <person name="Gilroy R."/>
        </authorList>
    </citation>
    <scope>NUCLEOTIDE SEQUENCE</scope>
    <source>
        <strain evidence="4">ChiGjej1B1-98</strain>
    </source>
</reference>
<proteinExistence type="predicted"/>
<feature type="signal peptide" evidence="2">
    <location>
        <begin position="1"/>
        <end position="23"/>
    </location>
</feature>